<dbReference type="Gene3D" id="1.20.1250.20">
    <property type="entry name" value="MFS general substrate transporter like domains"/>
    <property type="match status" value="1"/>
</dbReference>
<dbReference type="PANTHER" id="PTHR23508">
    <property type="entry name" value="CARBOXYLIC ACID TRANSPORTER PROTEIN HOMOLOG"/>
    <property type="match status" value="1"/>
</dbReference>
<proteinExistence type="predicted"/>
<dbReference type="RefSeq" id="WP_237395377.1">
    <property type="nucleotide sequence ID" value="NZ_AP024276.1"/>
</dbReference>
<feature type="transmembrane region" description="Helical" evidence="6">
    <location>
        <begin position="345"/>
        <end position="369"/>
    </location>
</feature>
<dbReference type="InterPro" id="IPR020846">
    <property type="entry name" value="MFS_dom"/>
</dbReference>
<keyword evidence="5 6" id="KW-0472">Membrane</keyword>
<dbReference type="Pfam" id="PF07690">
    <property type="entry name" value="MFS_1"/>
    <property type="match status" value="1"/>
</dbReference>
<feature type="transmembrane region" description="Helical" evidence="6">
    <location>
        <begin position="291"/>
        <end position="312"/>
    </location>
</feature>
<dbReference type="Proteomes" id="UP001549134">
    <property type="component" value="Unassembled WGS sequence"/>
</dbReference>
<evidence type="ECO:0000256" key="6">
    <source>
        <dbReference type="SAM" id="Phobius"/>
    </source>
</evidence>
<feature type="domain" description="Major facilitator superfamily (MFS) profile" evidence="7">
    <location>
        <begin position="21"/>
        <end position="436"/>
    </location>
</feature>
<feature type="transmembrane region" description="Helical" evidence="6">
    <location>
        <begin position="112"/>
        <end position="134"/>
    </location>
</feature>
<evidence type="ECO:0000256" key="5">
    <source>
        <dbReference type="ARBA" id="ARBA00023136"/>
    </source>
</evidence>
<dbReference type="InterPro" id="IPR036259">
    <property type="entry name" value="MFS_trans_sf"/>
</dbReference>
<keyword evidence="2" id="KW-0813">Transport</keyword>
<feature type="transmembrane region" description="Helical" evidence="6">
    <location>
        <begin position="254"/>
        <end position="279"/>
    </location>
</feature>
<evidence type="ECO:0000256" key="2">
    <source>
        <dbReference type="ARBA" id="ARBA00022448"/>
    </source>
</evidence>
<keyword evidence="4 6" id="KW-1133">Transmembrane helix</keyword>
<feature type="transmembrane region" description="Helical" evidence="6">
    <location>
        <begin position="174"/>
        <end position="192"/>
    </location>
</feature>
<keyword evidence="3 6" id="KW-0812">Transmembrane</keyword>
<sequence>MTNKITEFIDTRKHGKFHTQLVFLGIFLITFTGYGATAYGSIIPMLFGEWKNLNSDVLGYIGSLSEFGSLFGALFFSSFTKKYGIKRVLITATMVFCLATFGQALAPSITVLAVLRTIAGFGFGGVIPLVISLLSEYSPKTNKAQAVASALCGNQYGAIIASFVAIYVTAQLQWRPVFWMALIPIFFLPYIIKNLPESSLYMMKTNDLAGLKAVLSKIDPSFASEIDVEAELAEADLSEDVHKVSYKQLFTKEYAVVTILSSVIAIMGLLFINGVIIWLPSLMVEAGYELGSSLAFTIFLCGGTVAGAMFWARVADKKGFTILLPTIYILGSLSLMLMGIKSNIIILYIFVTLVGFFLFAAHSLVNAFIAQHYSDSLRTTAVGLPNSLGRIGGLLGPTLGGLLMANNVSVLGWFMVFAGMGLVAGLSFIIINLHSKKA</sequence>
<feature type="transmembrane region" description="Helical" evidence="6">
    <location>
        <begin position="381"/>
        <end position="404"/>
    </location>
</feature>
<evidence type="ECO:0000313" key="8">
    <source>
        <dbReference type="EMBL" id="MET3534091.1"/>
    </source>
</evidence>
<protein>
    <submittedName>
        <fullName evidence="8">AAHS family benzoate transporter-like MFS transporter</fullName>
    </submittedName>
</protein>
<comment type="subcellular location">
    <subcellularLocation>
        <location evidence="1">Cell membrane</location>
        <topology evidence="1">Multi-pass membrane protein</topology>
    </subcellularLocation>
</comment>
<dbReference type="InterPro" id="IPR011701">
    <property type="entry name" value="MFS"/>
</dbReference>
<feature type="transmembrane region" description="Helical" evidence="6">
    <location>
        <begin position="319"/>
        <end position="339"/>
    </location>
</feature>
<dbReference type="SUPFAM" id="SSF103473">
    <property type="entry name" value="MFS general substrate transporter"/>
    <property type="match status" value="1"/>
</dbReference>
<organism evidence="8 9">
    <name type="scientific">Streptococcus parasuis</name>
    <dbReference type="NCBI Taxonomy" id="1501662"/>
    <lineage>
        <taxon>Bacteria</taxon>
        <taxon>Bacillati</taxon>
        <taxon>Bacillota</taxon>
        <taxon>Bacilli</taxon>
        <taxon>Lactobacillales</taxon>
        <taxon>Streptococcaceae</taxon>
        <taxon>Streptococcus</taxon>
    </lineage>
</organism>
<comment type="caution">
    <text evidence="8">The sequence shown here is derived from an EMBL/GenBank/DDBJ whole genome shotgun (WGS) entry which is preliminary data.</text>
</comment>
<evidence type="ECO:0000256" key="1">
    <source>
        <dbReference type="ARBA" id="ARBA00004651"/>
    </source>
</evidence>
<feature type="transmembrane region" description="Helical" evidence="6">
    <location>
        <begin position="21"/>
        <end position="45"/>
    </location>
</feature>
<keyword evidence="9" id="KW-1185">Reference proteome</keyword>
<evidence type="ECO:0000256" key="3">
    <source>
        <dbReference type="ARBA" id="ARBA00022692"/>
    </source>
</evidence>
<accession>A0ABV2ESI8</accession>
<dbReference type="GeneID" id="78827903"/>
<feature type="transmembrane region" description="Helical" evidence="6">
    <location>
        <begin position="410"/>
        <end position="433"/>
    </location>
</feature>
<name>A0ABV2ESI8_9STRE</name>
<feature type="transmembrane region" description="Helical" evidence="6">
    <location>
        <begin position="57"/>
        <end position="76"/>
    </location>
</feature>
<feature type="transmembrane region" description="Helical" evidence="6">
    <location>
        <begin position="88"/>
        <end position="106"/>
    </location>
</feature>
<evidence type="ECO:0000259" key="7">
    <source>
        <dbReference type="PROSITE" id="PS50850"/>
    </source>
</evidence>
<feature type="transmembrane region" description="Helical" evidence="6">
    <location>
        <begin position="146"/>
        <end position="168"/>
    </location>
</feature>
<dbReference type="EMBL" id="JBEPLX010000012">
    <property type="protein sequence ID" value="MET3534091.1"/>
    <property type="molecule type" value="Genomic_DNA"/>
</dbReference>
<evidence type="ECO:0000256" key="4">
    <source>
        <dbReference type="ARBA" id="ARBA00022989"/>
    </source>
</evidence>
<dbReference type="PROSITE" id="PS50850">
    <property type="entry name" value="MFS"/>
    <property type="match status" value="1"/>
</dbReference>
<reference evidence="8 9" key="1">
    <citation type="submission" date="2024-06" db="EMBL/GenBank/DDBJ databases">
        <title>Genomic Encyclopedia of Type Strains, Phase IV (KMG-IV): sequencing the most valuable type-strain genomes for metagenomic binning, comparative biology and taxonomic classification.</title>
        <authorList>
            <person name="Goeker M."/>
        </authorList>
    </citation>
    <scope>NUCLEOTIDE SEQUENCE [LARGE SCALE GENOMIC DNA]</scope>
    <source>
        <strain evidence="8 9">DSM 29126</strain>
    </source>
</reference>
<evidence type="ECO:0000313" key="9">
    <source>
        <dbReference type="Proteomes" id="UP001549134"/>
    </source>
</evidence>
<gene>
    <name evidence="8" type="ORF">ABID50_001250</name>
</gene>
<dbReference type="PANTHER" id="PTHR23508:SF10">
    <property type="entry name" value="CARBOXYLIC ACID TRANSPORTER PROTEIN HOMOLOG"/>
    <property type="match status" value="1"/>
</dbReference>